<dbReference type="PANTHER" id="PTHR14226:SF76">
    <property type="entry name" value="NTE FAMILY PROTEIN RSSA"/>
    <property type="match status" value="1"/>
</dbReference>
<dbReference type="PANTHER" id="PTHR14226">
    <property type="entry name" value="NEUROPATHY TARGET ESTERASE/SWISS CHEESE D.MELANOGASTER"/>
    <property type="match status" value="1"/>
</dbReference>
<feature type="short sequence motif" description="GXSXG" evidence="6">
    <location>
        <begin position="60"/>
        <end position="64"/>
    </location>
</feature>
<reference evidence="10" key="2">
    <citation type="submission" date="2020-09" db="EMBL/GenBank/DDBJ databases">
        <authorList>
            <person name="Sun Q."/>
            <person name="Zhou Y."/>
        </authorList>
    </citation>
    <scope>NUCLEOTIDE SEQUENCE</scope>
    <source>
        <strain evidence="10">CGMCC 1.12924</strain>
    </source>
</reference>
<evidence type="ECO:0000259" key="8">
    <source>
        <dbReference type="PROSITE" id="PS51635"/>
    </source>
</evidence>
<dbReference type="Pfam" id="PF19143">
    <property type="entry name" value="Omp85_2"/>
    <property type="match status" value="1"/>
</dbReference>
<dbReference type="SUPFAM" id="SSF52151">
    <property type="entry name" value="FabD/lysophospholipase-like"/>
    <property type="match status" value="1"/>
</dbReference>
<dbReference type="InterPro" id="IPR043864">
    <property type="entry name" value="Omp85-like_dom"/>
</dbReference>
<feature type="domain" description="POTRA" evidence="9">
    <location>
        <begin position="327"/>
        <end position="399"/>
    </location>
</feature>
<keyword evidence="5" id="KW-0472">Membrane</keyword>
<evidence type="ECO:0000256" key="2">
    <source>
        <dbReference type="ARBA" id="ARBA00022801"/>
    </source>
</evidence>
<dbReference type="InterPro" id="IPR016035">
    <property type="entry name" value="Acyl_Trfase/lysoPLipase"/>
</dbReference>
<dbReference type="Gene3D" id="3.10.20.310">
    <property type="entry name" value="membrane protein fhac"/>
    <property type="match status" value="1"/>
</dbReference>
<accession>A0A8J2YB18</accession>
<keyword evidence="3 6" id="KW-0442">Lipid degradation</keyword>
<dbReference type="PROSITE" id="PS51635">
    <property type="entry name" value="PNPLA"/>
    <property type="match status" value="1"/>
</dbReference>
<dbReference type="Pfam" id="PF01734">
    <property type="entry name" value="Patatin"/>
    <property type="match status" value="1"/>
</dbReference>
<feature type="active site" description="Nucleophile" evidence="6">
    <location>
        <position position="62"/>
    </location>
</feature>
<dbReference type="GO" id="GO:0016020">
    <property type="term" value="C:membrane"/>
    <property type="evidence" value="ECO:0007669"/>
    <property type="project" value="UniProtKB-SubCell"/>
</dbReference>
<evidence type="ECO:0000256" key="7">
    <source>
        <dbReference type="SAM" id="SignalP"/>
    </source>
</evidence>
<evidence type="ECO:0000313" key="10">
    <source>
        <dbReference type="EMBL" id="GGD95728.1"/>
    </source>
</evidence>
<dbReference type="InterPro" id="IPR034746">
    <property type="entry name" value="POTRA"/>
</dbReference>
<evidence type="ECO:0000259" key="9">
    <source>
        <dbReference type="PROSITE" id="PS51779"/>
    </source>
</evidence>
<reference evidence="10" key="1">
    <citation type="journal article" date="2014" name="Int. J. Syst. Evol. Microbiol.">
        <title>Complete genome sequence of Corynebacterium casei LMG S-19264T (=DSM 44701T), isolated from a smear-ripened cheese.</title>
        <authorList>
            <consortium name="US DOE Joint Genome Institute (JGI-PGF)"/>
            <person name="Walter F."/>
            <person name="Albersmeier A."/>
            <person name="Kalinowski J."/>
            <person name="Ruckert C."/>
        </authorList>
    </citation>
    <scope>NUCLEOTIDE SEQUENCE</scope>
    <source>
        <strain evidence="10">CGMCC 1.12924</strain>
    </source>
</reference>
<dbReference type="RefSeq" id="WP_188441952.1">
    <property type="nucleotide sequence ID" value="NZ_BMGK01000007.1"/>
</dbReference>
<evidence type="ECO:0000256" key="5">
    <source>
        <dbReference type="ARBA" id="ARBA00023136"/>
    </source>
</evidence>
<gene>
    <name evidence="10" type="ORF">GCM10011312_19240</name>
</gene>
<dbReference type="CDD" id="cd07205">
    <property type="entry name" value="Pat_PNPLA6_PNPLA7_NTE1_like"/>
    <property type="match status" value="1"/>
</dbReference>
<dbReference type="InterPro" id="IPR050301">
    <property type="entry name" value="NTE"/>
</dbReference>
<feature type="active site" description="Proton acceptor" evidence="6">
    <location>
        <position position="206"/>
    </location>
</feature>
<dbReference type="GO" id="GO:0016787">
    <property type="term" value="F:hydrolase activity"/>
    <property type="evidence" value="ECO:0007669"/>
    <property type="project" value="UniProtKB-UniRule"/>
</dbReference>
<feature type="short sequence motif" description="GXGXXG" evidence="6">
    <location>
        <begin position="33"/>
        <end position="38"/>
    </location>
</feature>
<protein>
    <submittedName>
        <fullName evidence="10">Patatin</fullName>
    </submittedName>
</protein>
<dbReference type="AlphaFoldDB" id="A0A8J2YB18"/>
<sequence>MKRVLTLILLVFSLTFSSAQQQEDVKVGLVLSGGGAKGLAHIGVLEEIEKAGVRIDYIGGTSMGAIIGGLYAAGYTAKELDSIFKVIDFDELIQDNLPRAAKTFYEKNDSEKYAISLPFDGFKISFPTSLSKGQNLFNLLSKLTEHVSDVDDFSMLPTPFFCIATNVETGASVMLNKGYLPQAMSASGALPSLFSPLEINGQLLIDGGVTNNYPIQEVKKMGADVIIGIDVQDSLLTREGLKSAIDVLVQINNYRTIKDMKTKSKLTDIYIHPDIKNFSVISFDKGNEIIEAGRKEAKLYSEELKALAARQISTERKIVKKPKSDSLKIDDVDISGNKNYTRAYILGKLKLKTPINTTYQKFSEGINNLTATGNFNQINYFLKENQDEENILELQLSETKSRTLLRLGIHYDDLYKSAALINITQKRLLQKNDIASLDLILGDNIRYNFNYYIDKGFYWSVGVRSRYNNFKKNVPFELFPPEIVDGINSVANIEVRHEDFTNQFYVQTLFQQIFSLGLGAEHKYLLFKSNTLQNTNQNNNGIFEDTNYYSAYGYLVLDSRDNKYFPKKGILFDGNFNFYAFATGLNDSSFDQFSIAKATIGYTFSPFSNLSLSLTSEGGFKIGGEGTSTLDFFVGGYGFQPVNNFIHMYGYDAFSFRGDTFLKSTLRMDYQFYKKTYVSAVANIANVGDKLFESTAWIDSIPHRGYALGLASESFIGPIEVFYSYSTEIKQSNWYVSLGFWF</sequence>
<keyword evidence="11" id="KW-1185">Reference proteome</keyword>
<feature type="domain" description="PNPLA" evidence="8">
    <location>
        <begin position="29"/>
        <end position="219"/>
    </location>
</feature>
<dbReference type="Proteomes" id="UP000652231">
    <property type="component" value="Unassembled WGS sequence"/>
</dbReference>
<evidence type="ECO:0000256" key="6">
    <source>
        <dbReference type="PROSITE-ProRule" id="PRU01161"/>
    </source>
</evidence>
<name>A0A8J2YB18_9FLAO</name>
<feature type="chain" id="PRO_5035288506" evidence="7">
    <location>
        <begin position="22"/>
        <end position="742"/>
    </location>
</feature>
<evidence type="ECO:0000313" key="11">
    <source>
        <dbReference type="Proteomes" id="UP000652231"/>
    </source>
</evidence>
<evidence type="ECO:0000256" key="3">
    <source>
        <dbReference type="ARBA" id="ARBA00022963"/>
    </source>
</evidence>
<organism evidence="10 11">
    <name type="scientific">Planktosalinus lacus</name>
    <dbReference type="NCBI Taxonomy" id="1526573"/>
    <lineage>
        <taxon>Bacteria</taxon>
        <taxon>Pseudomonadati</taxon>
        <taxon>Bacteroidota</taxon>
        <taxon>Flavobacteriia</taxon>
        <taxon>Flavobacteriales</taxon>
        <taxon>Flavobacteriaceae</taxon>
        <taxon>Planktosalinus</taxon>
    </lineage>
</organism>
<dbReference type="InterPro" id="IPR002641">
    <property type="entry name" value="PNPLA_dom"/>
</dbReference>
<feature type="signal peptide" evidence="7">
    <location>
        <begin position="1"/>
        <end position="21"/>
    </location>
</feature>
<feature type="short sequence motif" description="DGA/G" evidence="6">
    <location>
        <begin position="206"/>
        <end position="208"/>
    </location>
</feature>
<evidence type="ECO:0000256" key="4">
    <source>
        <dbReference type="ARBA" id="ARBA00023098"/>
    </source>
</evidence>
<evidence type="ECO:0000256" key="1">
    <source>
        <dbReference type="ARBA" id="ARBA00004370"/>
    </source>
</evidence>
<comment type="caution">
    <text evidence="10">The sequence shown here is derived from an EMBL/GenBank/DDBJ whole genome shotgun (WGS) entry which is preliminary data.</text>
</comment>
<comment type="subcellular location">
    <subcellularLocation>
        <location evidence="1">Membrane</location>
    </subcellularLocation>
</comment>
<dbReference type="GO" id="GO:0016042">
    <property type="term" value="P:lipid catabolic process"/>
    <property type="evidence" value="ECO:0007669"/>
    <property type="project" value="UniProtKB-UniRule"/>
</dbReference>
<dbReference type="Gene3D" id="3.40.1090.10">
    <property type="entry name" value="Cytosolic phospholipase A2 catalytic domain"/>
    <property type="match status" value="2"/>
</dbReference>
<keyword evidence="7" id="KW-0732">Signal</keyword>
<dbReference type="EMBL" id="BMGK01000007">
    <property type="protein sequence ID" value="GGD95728.1"/>
    <property type="molecule type" value="Genomic_DNA"/>
</dbReference>
<dbReference type="Gene3D" id="2.40.160.50">
    <property type="entry name" value="membrane protein fhac: a member of the omp85/tpsb transporter family"/>
    <property type="match status" value="1"/>
</dbReference>
<keyword evidence="4 6" id="KW-0443">Lipid metabolism</keyword>
<keyword evidence="2 6" id="KW-0378">Hydrolase</keyword>
<dbReference type="PROSITE" id="PS51779">
    <property type="entry name" value="POTRA"/>
    <property type="match status" value="1"/>
</dbReference>
<proteinExistence type="predicted"/>